<proteinExistence type="predicted"/>
<dbReference type="PANTHER" id="PTHR34387">
    <property type="entry name" value="SLR1258 PROTEIN"/>
    <property type="match status" value="1"/>
</dbReference>
<name>A0A0F9TL93_9ZZZZ</name>
<evidence type="ECO:0008006" key="2">
    <source>
        <dbReference type="Google" id="ProtNLM"/>
    </source>
</evidence>
<evidence type="ECO:0000313" key="1">
    <source>
        <dbReference type="EMBL" id="KKN81920.1"/>
    </source>
</evidence>
<comment type="caution">
    <text evidence="1">The sequence shown here is derived from an EMBL/GenBank/DDBJ whole genome shotgun (WGS) entry which is preliminary data.</text>
</comment>
<dbReference type="PANTHER" id="PTHR34387:SF1">
    <property type="entry name" value="PERIPLASMIC IMMUNOGENIC PROTEIN"/>
    <property type="match status" value="1"/>
</dbReference>
<protein>
    <recommendedName>
        <fullName evidence="2">DUF541 domain-containing protein</fullName>
    </recommendedName>
</protein>
<dbReference type="GO" id="GO:0006974">
    <property type="term" value="P:DNA damage response"/>
    <property type="evidence" value="ECO:0007669"/>
    <property type="project" value="TreeGrafter"/>
</dbReference>
<dbReference type="InterPro" id="IPR007497">
    <property type="entry name" value="SIMPL/DUF541"/>
</dbReference>
<reference evidence="1" key="1">
    <citation type="journal article" date="2015" name="Nature">
        <title>Complex archaea that bridge the gap between prokaryotes and eukaryotes.</title>
        <authorList>
            <person name="Spang A."/>
            <person name="Saw J.H."/>
            <person name="Jorgensen S.L."/>
            <person name="Zaremba-Niedzwiedzka K."/>
            <person name="Martijn J."/>
            <person name="Lind A.E."/>
            <person name="van Eijk R."/>
            <person name="Schleper C."/>
            <person name="Guy L."/>
            <person name="Ettema T.J."/>
        </authorList>
    </citation>
    <scope>NUCLEOTIDE SEQUENCE</scope>
</reference>
<accession>A0A0F9TL93</accession>
<organism evidence="1">
    <name type="scientific">marine sediment metagenome</name>
    <dbReference type="NCBI Taxonomy" id="412755"/>
    <lineage>
        <taxon>unclassified sequences</taxon>
        <taxon>metagenomes</taxon>
        <taxon>ecological metagenomes</taxon>
    </lineage>
</organism>
<dbReference type="Pfam" id="PF04402">
    <property type="entry name" value="SIMPL"/>
    <property type="match status" value="1"/>
</dbReference>
<sequence>MALYSGQIMKLITTIFLTLFPLITFANSSLPANRHIAVQGTAEVLANPDIAKILFQIISIKNEPLAAKNDLDNEVNLLIDGLNQFEITADDVVASSVKVEKTGMDYIETGHQAPAEYAAIRTFEVTLKNIERVNDLSDFLLSLKVNAIQNTEFLSSKAELLQAQATQQALNNAKEKANVLANSFGTKVGEVRTISSTQKSVYSGFGAAVKKIDRVNPMSDSFPKARKNYLQQTISFKSSINVVFDLEVGE</sequence>
<dbReference type="Gene3D" id="3.30.110.170">
    <property type="entry name" value="Protein of unknown function (DUF541), domain 1"/>
    <property type="match status" value="1"/>
</dbReference>
<dbReference type="Gene3D" id="3.30.70.2970">
    <property type="entry name" value="Protein of unknown function (DUF541), domain 2"/>
    <property type="match status" value="1"/>
</dbReference>
<dbReference type="AlphaFoldDB" id="A0A0F9TL93"/>
<dbReference type="EMBL" id="LAZR01000208">
    <property type="protein sequence ID" value="KKN81920.1"/>
    <property type="molecule type" value="Genomic_DNA"/>
</dbReference>
<dbReference type="InterPro" id="IPR052022">
    <property type="entry name" value="26kDa_periplasmic_antigen"/>
</dbReference>
<gene>
    <name evidence="1" type="ORF">LCGC14_0314880</name>
</gene>